<keyword evidence="3" id="KW-1185">Reference proteome</keyword>
<keyword evidence="1" id="KW-0472">Membrane</keyword>
<keyword evidence="1" id="KW-0812">Transmembrane</keyword>
<dbReference type="NCBIfam" id="TIGR02532">
    <property type="entry name" value="IV_pilin_GFxxxE"/>
    <property type="match status" value="1"/>
</dbReference>
<protein>
    <submittedName>
        <fullName evidence="2">Verru_Chthon cassette protein B</fullName>
    </submittedName>
</protein>
<evidence type="ECO:0000256" key="1">
    <source>
        <dbReference type="SAM" id="Phobius"/>
    </source>
</evidence>
<dbReference type="EMBL" id="BDCO01000002">
    <property type="protein sequence ID" value="GAT32259.1"/>
    <property type="molecule type" value="Genomic_DNA"/>
</dbReference>
<dbReference type="Pfam" id="PF07963">
    <property type="entry name" value="N_methyl"/>
    <property type="match status" value="1"/>
</dbReference>
<reference evidence="3" key="1">
    <citation type="journal article" date="2017" name="Genome Announc.">
        <title>Draft Genome Sequence of Terrimicrobium sacchariphilum NM-5T, a Facultative Anaerobic Soil Bacterium of the Class Spartobacteria.</title>
        <authorList>
            <person name="Qiu Y.L."/>
            <person name="Tourlousse D.M."/>
            <person name="Matsuura N."/>
            <person name="Ohashi A."/>
            <person name="Sekiguchi Y."/>
        </authorList>
    </citation>
    <scope>NUCLEOTIDE SEQUENCE [LARGE SCALE GENOMIC DNA]</scope>
    <source>
        <strain evidence="3">NM-5</strain>
    </source>
</reference>
<proteinExistence type="predicted"/>
<dbReference type="Proteomes" id="UP000076023">
    <property type="component" value="Unassembled WGS sequence"/>
</dbReference>
<feature type="transmembrane region" description="Helical" evidence="1">
    <location>
        <begin position="20"/>
        <end position="41"/>
    </location>
</feature>
<evidence type="ECO:0000313" key="3">
    <source>
        <dbReference type="Proteomes" id="UP000076023"/>
    </source>
</evidence>
<evidence type="ECO:0000313" key="2">
    <source>
        <dbReference type="EMBL" id="GAT32259.1"/>
    </source>
</evidence>
<sequence length="162" mass="17059">MNRPPRRIPTPDAFSLVEVMIALAVTAVAVLPIMGLLPVGLSSFQHAMDTSVTSQIYQRAAADAGQADFSTLTSSHPGTTQLPVRYFSEQGLECTSADNPVFQVAVGAKLNASSSLATVVVDIVKTPGTGTLSRDPATGGFMAPEKSAATCIRRTFYVARTR</sequence>
<accession>A0A146G340</accession>
<comment type="caution">
    <text evidence="2">The sequence shown here is derived from an EMBL/GenBank/DDBJ whole genome shotgun (WGS) entry which is preliminary data.</text>
</comment>
<keyword evidence="1" id="KW-1133">Transmembrane helix</keyword>
<dbReference type="InterPro" id="IPR012902">
    <property type="entry name" value="N_methyl_site"/>
</dbReference>
<name>A0A146G340_TERSA</name>
<dbReference type="STRING" id="690879.TSACC_2657"/>
<dbReference type="InParanoid" id="A0A146G340"/>
<organism evidence="2 3">
    <name type="scientific">Terrimicrobium sacchariphilum</name>
    <dbReference type="NCBI Taxonomy" id="690879"/>
    <lineage>
        <taxon>Bacteria</taxon>
        <taxon>Pseudomonadati</taxon>
        <taxon>Verrucomicrobiota</taxon>
        <taxon>Terrimicrobiia</taxon>
        <taxon>Terrimicrobiales</taxon>
        <taxon>Terrimicrobiaceae</taxon>
        <taxon>Terrimicrobium</taxon>
    </lineage>
</organism>
<gene>
    <name evidence="2" type="ORF">TSACC_2657</name>
</gene>
<dbReference type="AlphaFoldDB" id="A0A146G340"/>